<accession>A0A0A2M7D1</accession>
<evidence type="ECO:0000313" key="3">
    <source>
        <dbReference type="Proteomes" id="UP000030152"/>
    </source>
</evidence>
<protein>
    <submittedName>
        <fullName evidence="2">Uncharacterized protein</fullName>
    </submittedName>
</protein>
<dbReference type="EMBL" id="JRLX01000002">
    <property type="protein sequence ID" value="KGO88159.1"/>
    <property type="molecule type" value="Genomic_DNA"/>
</dbReference>
<keyword evidence="1" id="KW-0812">Transmembrane</keyword>
<keyword evidence="1" id="KW-0472">Membrane</keyword>
<name>A0A0A2M7D1_9FLAO</name>
<dbReference type="Proteomes" id="UP000030152">
    <property type="component" value="Unassembled WGS sequence"/>
</dbReference>
<feature type="transmembrane region" description="Helical" evidence="1">
    <location>
        <begin position="12"/>
        <end position="35"/>
    </location>
</feature>
<evidence type="ECO:0000313" key="2">
    <source>
        <dbReference type="EMBL" id="KGO88159.1"/>
    </source>
</evidence>
<comment type="caution">
    <text evidence="2">The sequence shown here is derived from an EMBL/GenBank/DDBJ whole genome shotgun (WGS) entry which is preliminary data.</text>
</comment>
<keyword evidence="3" id="KW-1185">Reference proteome</keyword>
<gene>
    <name evidence="2" type="ORF">Q765_03675</name>
</gene>
<keyword evidence="1" id="KW-1133">Transmembrane helix</keyword>
<reference evidence="2 3" key="1">
    <citation type="submission" date="2013-09" db="EMBL/GenBank/DDBJ databases">
        <authorList>
            <person name="Zeng Z."/>
            <person name="Chen C."/>
        </authorList>
    </citation>
    <scope>NUCLEOTIDE SEQUENCE [LARGE SCALE GENOMIC DNA]</scope>
    <source>
        <strain evidence="2 3">WB 3.3-2</strain>
    </source>
</reference>
<evidence type="ECO:0000256" key="1">
    <source>
        <dbReference type="SAM" id="Phobius"/>
    </source>
</evidence>
<organism evidence="2 3">
    <name type="scientific">Flavobacterium rivuli WB 3.3-2 = DSM 21788</name>
    <dbReference type="NCBI Taxonomy" id="1121895"/>
    <lineage>
        <taxon>Bacteria</taxon>
        <taxon>Pseudomonadati</taxon>
        <taxon>Bacteroidota</taxon>
        <taxon>Flavobacteriia</taxon>
        <taxon>Flavobacteriales</taxon>
        <taxon>Flavobacteriaceae</taxon>
        <taxon>Flavobacterium</taxon>
    </lineage>
</organism>
<dbReference type="AlphaFoldDB" id="A0A0A2M7D1"/>
<proteinExistence type="predicted"/>
<sequence>MFKLGNANCLKGYNTICSLIINSLQILQMIIFMGALLPVRLLLKIANLWHGHVFLKLVLKINLLKF</sequence>